<dbReference type="InParanoid" id="A0A669DNF0"/>
<organism evidence="2 3">
    <name type="scientific">Oreochromis niloticus</name>
    <name type="common">Nile tilapia</name>
    <name type="synonym">Tilapia nilotica</name>
    <dbReference type="NCBI Taxonomy" id="8128"/>
    <lineage>
        <taxon>Eukaryota</taxon>
        <taxon>Metazoa</taxon>
        <taxon>Chordata</taxon>
        <taxon>Craniata</taxon>
        <taxon>Vertebrata</taxon>
        <taxon>Euteleostomi</taxon>
        <taxon>Actinopterygii</taxon>
        <taxon>Neopterygii</taxon>
        <taxon>Teleostei</taxon>
        <taxon>Neoteleostei</taxon>
        <taxon>Acanthomorphata</taxon>
        <taxon>Ovalentaria</taxon>
        <taxon>Cichlomorphae</taxon>
        <taxon>Cichliformes</taxon>
        <taxon>Cichlidae</taxon>
        <taxon>African cichlids</taxon>
        <taxon>Pseudocrenilabrinae</taxon>
        <taxon>Oreochromini</taxon>
        <taxon>Oreochromis</taxon>
    </lineage>
</organism>
<keyword evidence="3" id="KW-1185">Reference proteome</keyword>
<dbReference type="PANTHER" id="PTHR23095">
    <property type="entry name" value="PARANEOPLASTIC ANTIGEN"/>
    <property type="match status" value="1"/>
</dbReference>
<sequence>MSILSYNNVSQPNLANWCRGEGLDQAHAILVIGVPEEEDISTVEDTLEQVKTLGKVRVRGKMFDANNQTLTMLCECRQESQRASAGDHSSSAHV</sequence>
<evidence type="ECO:0000259" key="1">
    <source>
        <dbReference type="Pfam" id="PF20846"/>
    </source>
</evidence>
<dbReference type="AlphaFoldDB" id="A0A669DNF0"/>
<dbReference type="PANTHER" id="PTHR23095:SF51">
    <property type="entry name" value="PARANEOPLASTIC ANTIGEN MA1 HOMOLOG-RELATED"/>
    <property type="match status" value="1"/>
</dbReference>
<dbReference type="Ensembl" id="ENSONIT00000059836.1">
    <property type="protein sequence ID" value="ENSONIP00000059916.1"/>
    <property type="gene ID" value="ENSONIG00000039339.1"/>
</dbReference>
<dbReference type="Proteomes" id="UP000005207">
    <property type="component" value="Linkage group LG4"/>
</dbReference>
<evidence type="ECO:0000313" key="3">
    <source>
        <dbReference type="Proteomes" id="UP000005207"/>
    </source>
</evidence>
<dbReference type="GeneTree" id="ENSGT00990000205106"/>
<reference evidence="2" key="2">
    <citation type="submission" date="2025-08" db="UniProtKB">
        <authorList>
            <consortium name="Ensembl"/>
        </authorList>
    </citation>
    <scope>IDENTIFICATION</scope>
</reference>
<accession>A0A669DNF0</accession>
<dbReference type="InterPro" id="IPR026523">
    <property type="entry name" value="PNMA"/>
</dbReference>
<evidence type="ECO:0000313" key="2">
    <source>
        <dbReference type="Ensembl" id="ENSONIP00000059916.1"/>
    </source>
</evidence>
<proteinExistence type="predicted"/>
<dbReference type="OMA" id="CECKGKR"/>
<reference evidence="3" key="1">
    <citation type="submission" date="2012-01" db="EMBL/GenBank/DDBJ databases">
        <title>The Genome Sequence of Oreochromis niloticus (Nile Tilapia).</title>
        <authorList>
            <consortium name="Broad Institute Genome Assembly Team"/>
            <consortium name="Broad Institute Sequencing Platform"/>
            <person name="Di Palma F."/>
            <person name="Johnson J."/>
            <person name="Lander E.S."/>
            <person name="Lindblad-Toh K."/>
        </authorList>
    </citation>
    <scope>NUCLEOTIDE SEQUENCE [LARGE SCALE GENOMIC DNA]</scope>
</reference>
<dbReference type="Pfam" id="PF20846">
    <property type="entry name" value="PNMA_N"/>
    <property type="match status" value="1"/>
</dbReference>
<reference evidence="2" key="3">
    <citation type="submission" date="2025-09" db="UniProtKB">
        <authorList>
            <consortium name="Ensembl"/>
        </authorList>
    </citation>
    <scope>IDENTIFICATION</scope>
</reference>
<name>A0A669DNF0_ORENI</name>
<dbReference type="InterPro" id="IPR048271">
    <property type="entry name" value="PNMA_N"/>
</dbReference>
<protein>
    <recommendedName>
        <fullName evidence="1">Paraneoplastic antigen Ma-like N-terminal domain-containing protein</fullName>
    </recommendedName>
</protein>
<feature type="domain" description="Paraneoplastic antigen Ma-like N-terminal" evidence="1">
    <location>
        <begin position="14"/>
        <end position="82"/>
    </location>
</feature>